<dbReference type="RefSeq" id="WP_036579510.1">
    <property type="nucleotide sequence ID" value="NZ_CP138994.1"/>
</dbReference>
<dbReference type="EMBL" id="JPJI01000012">
    <property type="protein sequence ID" value="KEZ94367.1"/>
    <property type="molecule type" value="Genomic_DNA"/>
</dbReference>
<comment type="caution">
    <text evidence="2">The sequence shown here is derived from an EMBL/GenBank/DDBJ whole genome shotgun (WGS) entry which is preliminary data.</text>
</comment>
<evidence type="ECO:0000313" key="5">
    <source>
        <dbReference type="EMBL" id="KEZ94367.1"/>
    </source>
</evidence>
<sequence>MKHSIKLLLTLLVFSAFAKAQSGESYQSLMMKYFEVSGIDTEYNAAYDGMMQMFKDAYQTQDVPASVWQKYDANKTASVAKLKGILASEYRSIFDDKQDLVNLINFYTSKAGKQLKSNPNAMSEEDKLAYEAFRVSNTGTKLFGRMDRINKAKETASVYWSRELFCQVTGELKEMGYSSSMPMGSCN</sequence>
<protein>
    <submittedName>
        <fullName evidence="5">Excinuclease ABC subunit B</fullName>
    </submittedName>
</protein>
<evidence type="ECO:0000313" key="3">
    <source>
        <dbReference type="EMBL" id="GAL01770.1"/>
    </source>
</evidence>
<evidence type="ECO:0000313" key="11">
    <source>
        <dbReference type="Proteomes" id="UP000239997"/>
    </source>
</evidence>
<proteinExistence type="predicted"/>
<dbReference type="Proteomes" id="UP000029647">
    <property type="component" value="Unassembled WGS sequence"/>
</dbReference>
<dbReference type="Proteomes" id="UP000028980">
    <property type="component" value="Unassembled WGS sequence"/>
</dbReference>
<reference evidence="8 9" key="1">
    <citation type="journal article" date="2014" name="Genome Announc.">
        <title>Draft Genome Sequences of Marine Flavobacterium Nonlabens Strains NR17, NR24, NR27, NR32, NR33, and Ara13.</title>
        <authorList>
            <person name="Nakanishi M."/>
            <person name="Meirelles P."/>
            <person name="Suzuki R."/>
            <person name="Takatani N."/>
            <person name="Mino S."/>
            <person name="Suda W."/>
            <person name="Oshima K."/>
            <person name="Hattori M."/>
            <person name="Ohkuma M."/>
            <person name="Hosokawa M."/>
            <person name="Miyashita K."/>
            <person name="Thompson F.L."/>
            <person name="Niwa A."/>
            <person name="Sawabe T."/>
            <person name="Sawabe T."/>
        </authorList>
    </citation>
    <scope>NUCLEOTIDE SEQUENCE [LARGE SCALE GENOMIC DNA]</scope>
    <source>
        <strain evidence="4">JCM 19275</strain>
        <strain evidence="2">JCM 19296</strain>
        <strain evidence="3">JCM 19314</strain>
        <strain evidence="10">JCM19275</strain>
        <strain evidence="8">JCM19296</strain>
        <strain evidence="9">JCM19314</strain>
    </source>
</reference>
<dbReference type="Proteomes" id="UP000239997">
    <property type="component" value="Unassembled WGS sequence"/>
</dbReference>
<evidence type="ECO:0000313" key="8">
    <source>
        <dbReference type="Proteomes" id="UP000028980"/>
    </source>
</evidence>
<gene>
    <name evidence="5" type="ORF">IL45_01740</name>
    <name evidence="4" type="ORF">JCM19275_84</name>
    <name evidence="2" type="ORF">JCM19296_1000</name>
    <name evidence="3" type="ORF">JCM19314_1490</name>
    <name evidence="6" type="ORF">LY02_02669</name>
</gene>
<dbReference type="Proteomes" id="UP000028531">
    <property type="component" value="Unassembled WGS sequence"/>
</dbReference>
<evidence type="ECO:0000313" key="2">
    <source>
        <dbReference type="EMBL" id="GAK75408.1"/>
    </source>
</evidence>
<organism evidence="2 8">
    <name type="scientific">Nonlabens ulvanivorans</name>
    <name type="common">Persicivirga ulvanivorans</name>
    <dbReference type="NCBI Taxonomy" id="906888"/>
    <lineage>
        <taxon>Bacteria</taxon>
        <taxon>Pseudomonadati</taxon>
        <taxon>Bacteroidota</taxon>
        <taxon>Flavobacteriia</taxon>
        <taxon>Flavobacteriales</taxon>
        <taxon>Flavobacteriaceae</taxon>
        <taxon>Nonlabens</taxon>
    </lineage>
</organism>
<dbReference type="EMBL" id="BBLG01000002">
    <property type="protein sequence ID" value="GAK75408.1"/>
    <property type="molecule type" value="Genomic_DNA"/>
</dbReference>
<name>A0A081D912_NONUL</name>
<dbReference type="AlphaFoldDB" id="A0A081D912"/>
<feature type="chain" id="PRO_5007378353" evidence="1">
    <location>
        <begin position="21"/>
        <end position="187"/>
    </location>
</feature>
<keyword evidence="11" id="KW-1185">Reference proteome</keyword>
<accession>A0A081D912</accession>
<dbReference type="EMBL" id="BBNT01000007">
    <property type="protein sequence ID" value="GAL75860.1"/>
    <property type="molecule type" value="Genomic_DNA"/>
</dbReference>
<reference evidence="6 11" key="3">
    <citation type="submission" date="2018-03" db="EMBL/GenBank/DDBJ databases">
        <title>Genomic Encyclopedia of Archaeal and Bacterial Type Strains, Phase II (KMG-II): from individual species to whole genera.</title>
        <authorList>
            <person name="Goeker M."/>
        </authorList>
    </citation>
    <scope>NUCLEOTIDE SEQUENCE [LARGE SCALE GENOMIC DNA]</scope>
    <source>
        <strain evidence="6 11">DSM 22727</strain>
    </source>
</reference>
<evidence type="ECO:0000313" key="6">
    <source>
        <dbReference type="EMBL" id="PRX12258.1"/>
    </source>
</evidence>
<feature type="signal peptide" evidence="1">
    <location>
        <begin position="1"/>
        <end position="20"/>
    </location>
</feature>
<dbReference type="EMBL" id="PVNA01000007">
    <property type="protein sequence ID" value="PRX12258.1"/>
    <property type="molecule type" value="Genomic_DNA"/>
</dbReference>
<dbReference type="OrthoDB" id="1143459at2"/>
<dbReference type="EMBL" id="BBMM01000014">
    <property type="protein sequence ID" value="GAL01770.1"/>
    <property type="molecule type" value="Genomic_DNA"/>
</dbReference>
<evidence type="ECO:0000313" key="9">
    <source>
        <dbReference type="Proteomes" id="UP000029226"/>
    </source>
</evidence>
<keyword evidence="1" id="KW-0732">Signal</keyword>
<evidence type="ECO:0000313" key="4">
    <source>
        <dbReference type="EMBL" id="GAL75860.1"/>
    </source>
</evidence>
<evidence type="ECO:0000313" key="10">
    <source>
        <dbReference type="Proteomes" id="UP000029647"/>
    </source>
</evidence>
<reference evidence="5 7" key="2">
    <citation type="submission" date="2014-07" db="EMBL/GenBank/DDBJ databases">
        <title>Draft genome sequence of Nonlabens ulvanivorans, an ulvan degrading bacterium.</title>
        <authorList>
            <person name="Kopel M."/>
            <person name="Helbert W."/>
            <person name="Henrissat B."/>
            <person name="Doniger T."/>
            <person name="Banin E."/>
        </authorList>
    </citation>
    <scope>NUCLEOTIDE SEQUENCE [LARGE SCALE GENOMIC DNA]</scope>
    <source>
        <strain evidence="5 7">PLR</strain>
    </source>
</reference>
<evidence type="ECO:0000313" key="7">
    <source>
        <dbReference type="Proteomes" id="UP000028531"/>
    </source>
</evidence>
<dbReference type="Proteomes" id="UP000029226">
    <property type="component" value="Unassembled WGS sequence"/>
</dbReference>
<evidence type="ECO:0000256" key="1">
    <source>
        <dbReference type="SAM" id="SignalP"/>
    </source>
</evidence>